<proteinExistence type="inferred from homology"/>
<dbReference type="SUPFAM" id="SSF63829">
    <property type="entry name" value="Calcium-dependent phosphotriesterase"/>
    <property type="match status" value="1"/>
</dbReference>
<comment type="similarity">
    <text evidence="1">Belongs to the SMP-30/CGR1 family.</text>
</comment>
<dbReference type="InterPro" id="IPR051262">
    <property type="entry name" value="SMP-30/CGR1_Lactonase"/>
</dbReference>
<dbReference type="PANTHER" id="PTHR47572">
    <property type="entry name" value="LIPOPROTEIN-RELATED"/>
    <property type="match status" value="1"/>
</dbReference>
<reference evidence="5" key="1">
    <citation type="journal article" date="2019" name="Int. J. Syst. Evol. Microbiol.">
        <title>The Global Catalogue of Microorganisms (GCM) 10K type strain sequencing project: providing services to taxonomists for standard genome sequencing and annotation.</title>
        <authorList>
            <consortium name="The Broad Institute Genomics Platform"/>
            <consortium name="The Broad Institute Genome Sequencing Center for Infectious Disease"/>
            <person name="Wu L."/>
            <person name="Ma J."/>
        </authorList>
    </citation>
    <scope>NUCLEOTIDE SEQUENCE [LARGE SCALE GENOMIC DNA]</scope>
    <source>
        <strain evidence="5">JCM 17986</strain>
    </source>
</reference>
<dbReference type="PRINTS" id="PR01790">
    <property type="entry name" value="SMP30FAMILY"/>
</dbReference>
<name>A0ABP9HU36_9ACTN</name>
<keyword evidence="5" id="KW-1185">Reference proteome</keyword>
<protein>
    <submittedName>
        <fullName evidence="4">SMP-30/gluconolactonase/LRE family protein</fullName>
    </submittedName>
</protein>
<evidence type="ECO:0000256" key="2">
    <source>
        <dbReference type="ARBA" id="ARBA00022801"/>
    </source>
</evidence>
<accession>A0ABP9HU36</accession>
<sequence>MNGRSDPTVKRVDAESLSVVVDGYSFLEGPRWRQGALYVSDFYTRQVVRIADGVAETICEVPGQPSGLGWDPDGNLLVVSMLDRSLCRLTGNRLDVVADLREIATGPCNDMQVDAQGRAYLGNFGGDGEADSLLRDAVLARVDTDGSVTVVADGLRFPNGVALTGDGRRLLVAETYGARITVFDIASDGSLSGRRVWADFSRGVLAPTARGMAATGAILPDGIALDAEGALWVADAAGAGAFRVREGGEIVEHVDSGELTVFALAMGGADGRTLFLCASPTLFETDYRIDHRSKVLSCRVEVPSAESASGH</sequence>
<gene>
    <name evidence="4" type="ORF">GCM10023205_53650</name>
</gene>
<dbReference type="InterPro" id="IPR005511">
    <property type="entry name" value="SMP-30"/>
</dbReference>
<organism evidence="4 5">
    <name type="scientific">Yinghuangia aomiensis</name>
    <dbReference type="NCBI Taxonomy" id="676205"/>
    <lineage>
        <taxon>Bacteria</taxon>
        <taxon>Bacillati</taxon>
        <taxon>Actinomycetota</taxon>
        <taxon>Actinomycetes</taxon>
        <taxon>Kitasatosporales</taxon>
        <taxon>Streptomycetaceae</taxon>
        <taxon>Yinghuangia</taxon>
    </lineage>
</organism>
<dbReference type="Pfam" id="PF08450">
    <property type="entry name" value="SGL"/>
    <property type="match status" value="1"/>
</dbReference>
<comment type="caution">
    <text evidence="4">The sequence shown here is derived from an EMBL/GenBank/DDBJ whole genome shotgun (WGS) entry which is preliminary data.</text>
</comment>
<dbReference type="EMBL" id="BAABHS010000020">
    <property type="protein sequence ID" value="GAA4978758.1"/>
    <property type="molecule type" value="Genomic_DNA"/>
</dbReference>
<dbReference type="InterPro" id="IPR011042">
    <property type="entry name" value="6-blade_b-propeller_TolB-like"/>
</dbReference>
<keyword evidence="2" id="KW-0378">Hydrolase</keyword>
<dbReference type="Gene3D" id="2.120.10.30">
    <property type="entry name" value="TolB, C-terminal domain"/>
    <property type="match status" value="1"/>
</dbReference>
<evidence type="ECO:0000313" key="5">
    <source>
        <dbReference type="Proteomes" id="UP001500466"/>
    </source>
</evidence>
<dbReference type="PANTHER" id="PTHR47572:SF4">
    <property type="entry name" value="LACTONASE DRP35"/>
    <property type="match status" value="1"/>
</dbReference>
<feature type="domain" description="SMP-30/Gluconolactonase/LRE-like region" evidence="3">
    <location>
        <begin position="28"/>
        <end position="277"/>
    </location>
</feature>
<dbReference type="InterPro" id="IPR013658">
    <property type="entry name" value="SGL"/>
</dbReference>
<evidence type="ECO:0000256" key="1">
    <source>
        <dbReference type="ARBA" id="ARBA00008853"/>
    </source>
</evidence>
<evidence type="ECO:0000313" key="4">
    <source>
        <dbReference type="EMBL" id="GAA4978758.1"/>
    </source>
</evidence>
<evidence type="ECO:0000259" key="3">
    <source>
        <dbReference type="Pfam" id="PF08450"/>
    </source>
</evidence>
<dbReference type="Proteomes" id="UP001500466">
    <property type="component" value="Unassembled WGS sequence"/>
</dbReference>